<evidence type="ECO:0000313" key="9">
    <source>
        <dbReference type="Proteomes" id="UP000777482"/>
    </source>
</evidence>
<evidence type="ECO:0000256" key="6">
    <source>
        <dbReference type="PROSITE-ProRule" id="PRU00339"/>
    </source>
</evidence>
<dbReference type="GO" id="GO:0016560">
    <property type="term" value="P:protein import into peroxisome matrix, docking"/>
    <property type="evidence" value="ECO:0007669"/>
    <property type="project" value="TreeGrafter"/>
</dbReference>
<evidence type="ECO:0000313" key="8">
    <source>
        <dbReference type="EMBL" id="KAG0653550.1"/>
    </source>
</evidence>
<evidence type="ECO:0000256" key="7">
    <source>
        <dbReference type="SAM" id="MobiDB-lite"/>
    </source>
</evidence>
<dbReference type="Pfam" id="PF13432">
    <property type="entry name" value="TPR_16"/>
    <property type="match status" value="1"/>
</dbReference>
<comment type="subcellular location">
    <subcellularLocation>
        <location evidence="1">Cytoplasm</location>
    </subcellularLocation>
</comment>
<comment type="similarity">
    <text evidence="2">Belongs to the peroxisomal targeting signal receptor family.</text>
</comment>
<dbReference type="PANTHER" id="PTHR10130:SF9">
    <property type="entry name" value="PEROXISOMAL TARGETING SIGNAL RECEPTOR"/>
    <property type="match status" value="1"/>
</dbReference>
<feature type="compositionally biased region" description="Low complexity" evidence="7">
    <location>
        <begin position="257"/>
        <end position="266"/>
    </location>
</feature>
<dbReference type="EMBL" id="PUHQ01000193">
    <property type="protein sequence ID" value="KAG0653550.1"/>
    <property type="molecule type" value="Genomic_DNA"/>
</dbReference>
<gene>
    <name evidence="8" type="primary">PEX5</name>
    <name evidence="8" type="ORF">C6P46_002489</name>
</gene>
<protein>
    <submittedName>
        <fullName evidence="8">Peroxisomal membrane signal receptor PTS1</fullName>
    </submittedName>
</protein>
<keyword evidence="5 6" id="KW-0802">TPR repeat</keyword>
<dbReference type="PROSITE" id="PS50005">
    <property type="entry name" value="TPR"/>
    <property type="match status" value="2"/>
</dbReference>
<feature type="region of interest" description="Disordered" evidence="7">
    <location>
        <begin position="29"/>
        <end position="60"/>
    </location>
</feature>
<dbReference type="SMART" id="SM00028">
    <property type="entry name" value="TPR"/>
    <property type="match status" value="4"/>
</dbReference>
<keyword evidence="8" id="KW-0675">Receptor</keyword>
<evidence type="ECO:0000256" key="5">
    <source>
        <dbReference type="ARBA" id="ARBA00022803"/>
    </source>
</evidence>
<dbReference type="GO" id="GO:0005778">
    <property type="term" value="C:peroxisomal membrane"/>
    <property type="evidence" value="ECO:0007669"/>
    <property type="project" value="TreeGrafter"/>
</dbReference>
<feature type="region of interest" description="Disordered" evidence="7">
    <location>
        <begin position="152"/>
        <end position="172"/>
    </location>
</feature>
<evidence type="ECO:0000256" key="4">
    <source>
        <dbReference type="ARBA" id="ARBA00022737"/>
    </source>
</evidence>
<dbReference type="InterPro" id="IPR019734">
    <property type="entry name" value="TPR_rpt"/>
</dbReference>
<keyword evidence="9" id="KW-1185">Reference proteome</keyword>
<comment type="caution">
    <text evidence="8">The sequence shown here is derived from an EMBL/GenBank/DDBJ whole genome shotgun (WGS) entry which is preliminary data.</text>
</comment>
<dbReference type="InterPro" id="IPR024111">
    <property type="entry name" value="PEX5/PEX5L"/>
</dbReference>
<sequence>MSAFSAMMGGAECSTSSNPLSQFIKAGHQDHSLHQSGPLAPHHQQQSMRSHTPQQQHNDEAQRFFEQPPTAAGPLGGGGLDQLRSEIDAMARVAMKPNGAAPGLEQQREWASQYRPAGANLLPADMARMQDQFRLPQGAEGRPSDFAQEFHQQHLAATSSSSASASAAGPSMYGQARPGFAPSYGAFGSAGGGMGMGMGMHSYASPMHSNYATQPPPQQQADLKGKGRFVELDDADWEAQFAQVAAAGETKSAEPHQATTTTSAAQEQEESTANLLDHGEINLDASESDAQLLKDLESTWAAMRNQLDSNTATSDAELAQWESQFGSQFNDLHGSPLLDGDDADDLFDEMPQRMRRAQWNKDNVDQFLQDQTPFPYQEENDYLDHADPYAEGLRLLQEGAPLSEAALAFEAACRKDESRAEAWKAAGETWAADEREAKGIRALEKAVACGGPAGVAAWLSLAVAYVNEGQELRALATLEKWLSIAYPSISLPALDSTQIRSPWDASNRVIDLFLAAAQAGPTSRAPGQSSELGIVDPDVQVGLGILFYSNSEYEKAKDCFEAALSMRPDDFVLWNRLGATLANSGHPEDAIQAYRKALDLRPTFTRAIYNLGVSCLNIGCYHEAAEHLLAALQGQMTREEMVQNRKGKGGDADLGRANLGDGSDNLWHTLRRAFLCMDRHDLADKAMPGASLDEFRQEFEF</sequence>
<accession>A0A9P6VTT4</accession>
<dbReference type="GO" id="GO:0005829">
    <property type="term" value="C:cytosol"/>
    <property type="evidence" value="ECO:0007669"/>
    <property type="project" value="TreeGrafter"/>
</dbReference>
<dbReference type="SUPFAM" id="SSF48452">
    <property type="entry name" value="TPR-like"/>
    <property type="match status" value="1"/>
</dbReference>
<feature type="repeat" description="TPR" evidence="6">
    <location>
        <begin position="571"/>
        <end position="604"/>
    </location>
</feature>
<evidence type="ECO:0000256" key="1">
    <source>
        <dbReference type="ARBA" id="ARBA00004496"/>
    </source>
</evidence>
<dbReference type="AlphaFoldDB" id="A0A9P6VTT4"/>
<dbReference type="OrthoDB" id="10006023at2759"/>
<dbReference type="Gene3D" id="1.25.40.10">
    <property type="entry name" value="Tetratricopeptide repeat domain"/>
    <property type="match status" value="1"/>
</dbReference>
<feature type="compositionally biased region" description="Low complexity" evidence="7">
    <location>
        <begin position="156"/>
        <end position="168"/>
    </location>
</feature>
<reference evidence="8 9" key="1">
    <citation type="submission" date="2020-11" db="EMBL/GenBank/DDBJ databases">
        <title>Kefir isolates.</title>
        <authorList>
            <person name="Marcisauskas S."/>
            <person name="Kim Y."/>
            <person name="Blasche S."/>
        </authorList>
    </citation>
    <scope>NUCLEOTIDE SEQUENCE [LARGE SCALE GENOMIC DNA]</scope>
    <source>
        <strain evidence="8 9">KR</strain>
    </source>
</reference>
<feature type="region of interest" description="Disordered" evidence="7">
    <location>
        <begin position="249"/>
        <end position="272"/>
    </location>
</feature>
<dbReference type="PANTHER" id="PTHR10130">
    <property type="entry name" value="PEROXISOMAL TARGETING SIGNAL 1 RECEPTOR PEX5"/>
    <property type="match status" value="1"/>
</dbReference>
<name>A0A9P6VTT4_RHOMI</name>
<evidence type="ECO:0000256" key="3">
    <source>
        <dbReference type="ARBA" id="ARBA00022490"/>
    </source>
</evidence>
<feature type="compositionally biased region" description="Polar residues" evidence="7">
    <location>
        <begin position="43"/>
        <end position="56"/>
    </location>
</feature>
<dbReference type="GO" id="GO:0005052">
    <property type="term" value="F:peroxisome matrix targeting signal-1 binding"/>
    <property type="evidence" value="ECO:0007669"/>
    <property type="project" value="TreeGrafter"/>
</dbReference>
<keyword evidence="4" id="KW-0677">Repeat</keyword>
<dbReference type="InterPro" id="IPR011990">
    <property type="entry name" value="TPR-like_helical_dom_sf"/>
</dbReference>
<dbReference type="Proteomes" id="UP000777482">
    <property type="component" value="Unassembled WGS sequence"/>
</dbReference>
<keyword evidence="3" id="KW-0963">Cytoplasm</keyword>
<feature type="repeat" description="TPR" evidence="6">
    <location>
        <begin position="537"/>
        <end position="570"/>
    </location>
</feature>
<proteinExistence type="inferred from homology"/>
<organism evidence="8 9">
    <name type="scientific">Rhodotorula mucilaginosa</name>
    <name type="common">Yeast</name>
    <name type="synonym">Rhodotorula rubra</name>
    <dbReference type="NCBI Taxonomy" id="5537"/>
    <lineage>
        <taxon>Eukaryota</taxon>
        <taxon>Fungi</taxon>
        <taxon>Dikarya</taxon>
        <taxon>Basidiomycota</taxon>
        <taxon>Pucciniomycotina</taxon>
        <taxon>Microbotryomycetes</taxon>
        <taxon>Sporidiobolales</taxon>
        <taxon>Sporidiobolaceae</taxon>
        <taxon>Rhodotorula</taxon>
    </lineage>
</organism>
<evidence type="ECO:0000256" key="2">
    <source>
        <dbReference type="ARBA" id="ARBA00005348"/>
    </source>
</evidence>